<evidence type="ECO:0000256" key="2">
    <source>
        <dbReference type="ARBA" id="ARBA00011028"/>
    </source>
</evidence>
<evidence type="ECO:0000256" key="10">
    <source>
        <dbReference type="ARBA" id="ARBA00023065"/>
    </source>
</evidence>
<dbReference type="InterPro" id="IPR035520">
    <property type="entry name" value="ZnuA"/>
</dbReference>
<dbReference type="PANTHER" id="PTHR42953:SF3">
    <property type="entry name" value="HIGH-AFFINITY ZINC UPTAKE SYSTEM PROTEIN ZNUA"/>
    <property type="match status" value="1"/>
</dbReference>
<evidence type="ECO:0000256" key="6">
    <source>
        <dbReference type="ARBA" id="ARBA00022729"/>
    </source>
</evidence>
<dbReference type="GO" id="GO:0042597">
    <property type="term" value="C:periplasmic space"/>
    <property type="evidence" value="ECO:0007669"/>
    <property type="project" value="UniProtKB-SubCell"/>
</dbReference>
<evidence type="ECO:0000313" key="15">
    <source>
        <dbReference type="EMBL" id="PHI30827.1"/>
    </source>
</evidence>
<comment type="function">
    <text evidence="12">Part of the ATP-binding cassette (ABC) transport system ZnuABC involved in zinc import. Binds zinc with high affinity and specificity and delivers it to the membrane permease for translocation into the cytoplasm.</text>
</comment>
<organism evidence="15 16">
    <name type="scientific">Budvicia aquatica</name>
    <dbReference type="NCBI Taxonomy" id="82979"/>
    <lineage>
        <taxon>Bacteria</taxon>
        <taxon>Pseudomonadati</taxon>
        <taxon>Pseudomonadota</taxon>
        <taxon>Gammaproteobacteria</taxon>
        <taxon>Enterobacterales</taxon>
        <taxon>Budviciaceae</taxon>
        <taxon>Budvicia</taxon>
    </lineage>
</organism>
<dbReference type="RefSeq" id="WP_029094230.1">
    <property type="nucleotide sequence ID" value="NZ_PDDX01000001.1"/>
</dbReference>
<evidence type="ECO:0000256" key="8">
    <source>
        <dbReference type="ARBA" id="ARBA00022833"/>
    </source>
</evidence>
<evidence type="ECO:0000256" key="11">
    <source>
        <dbReference type="ARBA" id="ARBA00023157"/>
    </source>
</evidence>
<sequence length="321" mass="35945">MQHTSKNTKWLNRMVLASTFLACIATQASAAVLTSTKPLGFIASAITEGVIPTEVLLPDGASPHDYALRPSDVQRLRSADLVIWIGPDMESFLTKPLNNIDEKKKIALSGLNSVKPLLSKGTDDDHDHEHEHAQDNAHQHADNEEHNHDHGDYDMHIWMSPEIAKQSAIAIHDKLLELMPQNKDKLDANLRKFEQDLEQTKEKIVNIMQPLQGKGYFVFHDAYGYFEKAFGLRQSGHFTVNPEIQPGAQRLHNIRTQLVEHKAECVFAEPQFQPAVINAVAKGTDVRTGILDPLGSNITLGKDSYIQFLTQLSQQFTDCLE</sequence>
<protein>
    <recommendedName>
        <fullName evidence="3">High-affinity zinc uptake system protein ZnuA</fullName>
    </recommendedName>
</protein>
<dbReference type="GO" id="GO:0006829">
    <property type="term" value="P:zinc ion transport"/>
    <property type="evidence" value="ECO:0007669"/>
    <property type="project" value="UniProtKB-KW"/>
</dbReference>
<evidence type="ECO:0000256" key="3">
    <source>
        <dbReference type="ARBA" id="ARBA00015915"/>
    </source>
</evidence>
<keyword evidence="10" id="KW-0406">Ion transport</keyword>
<dbReference type="Proteomes" id="UP000224974">
    <property type="component" value="Unassembled WGS sequence"/>
</dbReference>
<evidence type="ECO:0000313" key="16">
    <source>
        <dbReference type="Proteomes" id="UP000224974"/>
    </source>
</evidence>
<keyword evidence="5" id="KW-0479">Metal-binding</keyword>
<keyword evidence="16" id="KW-1185">Reference proteome</keyword>
<accession>A0A2C6DNP1</accession>
<feature type="region of interest" description="Disordered" evidence="13">
    <location>
        <begin position="117"/>
        <end position="153"/>
    </location>
</feature>
<evidence type="ECO:0000256" key="4">
    <source>
        <dbReference type="ARBA" id="ARBA00022448"/>
    </source>
</evidence>
<gene>
    <name evidence="15" type="ORF">CRN84_16520</name>
</gene>
<dbReference type="STRING" id="1111728.GCA_000427805_01111"/>
<dbReference type="InterPro" id="IPR050492">
    <property type="entry name" value="Bact_metal-bind_prot9"/>
</dbReference>
<comment type="caution">
    <text evidence="15">The sequence shown here is derived from an EMBL/GenBank/DDBJ whole genome shotgun (WGS) entry which is preliminary data.</text>
</comment>
<keyword evidence="7" id="KW-0574">Periplasm</keyword>
<dbReference type="NCBIfam" id="NF007091">
    <property type="entry name" value="PRK09545.1"/>
    <property type="match status" value="1"/>
</dbReference>
<feature type="chain" id="PRO_5013356190" description="High-affinity zinc uptake system protein ZnuA" evidence="14">
    <location>
        <begin position="31"/>
        <end position="321"/>
    </location>
</feature>
<dbReference type="PANTHER" id="PTHR42953">
    <property type="entry name" value="HIGH-AFFINITY ZINC UPTAKE SYSTEM PROTEIN ZNUA-RELATED"/>
    <property type="match status" value="1"/>
</dbReference>
<name>A0A2C6DNP1_9GAMM</name>
<feature type="signal peptide" evidence="14">
    <location>
        <begin position="1"/>
        <end position="30"/>
    </location>
</feature>
<keyword evidence="8" id="KW-0862">Zinc</keyword>
<dbReference type="EMBL" id="PDDX01000001">
    <property type="protein sequence ID" value="PHI30827.1"/>
    <property type="molecule type" value="Genomic_DNA"/>
</dbReference>
<dbReference type="CDD" id="cd01019">
    <property type="entry name" value="ZnuA"/>
    <property type="match status" value="1"/>
</dbReference>
<comment type="subcellular location">
    <subcellularLocation>
        <location evidence="1">Periplasm</location>
    </subcellularLocation>
</comment>
<keyword evidence="9" id="KW-0864">Zinc transport</keyword>
<dbReference type="FunFam" id="3.40.50.1980:FF:000028">
    <property type="entry name" value="High-affinity zinc uptake system protein znuA"/>
    <property type="match status" value="1"/>
</dbReference>
<evidence type="ECO:0000256" key="1">
    <source>
        <dbReference type="ARBA" id="ARBA00004418"/>
    </source>
</evidence>
<keyword evidence="4" id="KW-0813">Transport</keyword>
<keyword evidence="6 14" id="KW-0732">Signal</keyword>
<reference evidence="16" key="1">
    <citation type="submission" date="2017-09" db="EMBL/GenBank/DDBJ databases">
        <title>FDA dAtabase for Regulatory Grade micrObial Sequences (FDA-ARGOS): Supporting development and validation of Infectious Disease Dx tests.</title>
        <authorList>
            <person name="Minogue T."/>
            <person name="Wolcott M."/>
            <person name="Wasieloski L."/>
            <person name="Aguilar W."/>
            <person name="Moore D."/>
            <person name="Tallon L."/>
            <person name="Sadzewicz L."/>
            <person name="Ott S."/>
            <person name="Zhao X."/>
            <person name="Nagaraj S."/>
            <person name="Vavikolanu K."/>
            <person name="Aluvathingal J."/>
            <person name="Nadendla S."/>
            <person name="Sichtig H."/>
        </authorList>
    </citation>
    <scope>NUCLEOTIDE SEQUENCE [LARGE SCALE GENOMIC DNA]</scope>
    <source>
        <strain evidence="16">FDAARGOS_387</strain>
    </source>
</reference>
<evidence type="ECO:0000256" key="5">
    <source>
        <dbReference type="ARBA" id="ARBA00022723"/>
    </source>
</evidence>
<dbReference type="FunFam" id="3.40.50.1980:FF:000006">
    <property type="entry name" value="Zinc ABC transporter substrate-binding protein ZnuA"/>
    <property type="match status" value="1"/>
</dbReference>
<evidence type="ECO:0000256" key="7">
    <source>
        <dbReference type="ARBA" id="ARBA00022764"/>
    </source>
</evidence>
<evidence type="ECO:0000256" key="12">
    <source>
        <dbReference type="ARBA" id="ARBA00045516"/>
    </source>
</evidence>
<evidence type="ECO:0000256" key="14">
    <source>
        <dbReference type="SAM" id="SignalP"/>
    </source>
</evidence>
<keyword evidence="11" id="KW-1015">Disulfide bond</keyword>
<dbReference type="SUPFAM" id="SSF53807">
    <property type="entry name" value="Helical backbone' metal receptor"/>
    <property type="match status" value="1"/>
</dbReference>
<dbReference type="Pfam" id="PF01297">
    <property type="entry name" value="ZnuA"/>
    <property type="match status" value="1"/>
</dbReference>
<evidence type="ECO:0000256" key="13">
    <source>
        <dbReference type="SAM" id="MobiDB-lite"/>
    </source>
</evidence>
<evidence type="ECO:0000256" key="9">
    <source>
        <dbReference type="ARBA" id="ARBA00022906"/>
    </source>
</evidence>
<dbReference type="AlphaFoldDB" id="A0A2C6DNP1"/>
<dbReference type="InterPro" id="IPR006127">
    <property type="entry name" value="ZnuA-like"/>
</dbReference>
<feature type="compositionally biased region" description="Basic and acidic residues" evidence="13">
    <location>
        <begin position="121"/>
        <end position="153"/>
    </location>
</feature>
<comment type="similarity">
    <text evidence="2">Belongs to the bacterial solute-binding protein 9 family.</text>
</comment>
<dbReference type="GO" id="GO:0046872">
    <property type="term" value="F:metal ion binding"/>
    <property type="evidence" value="ECO:0007669"/>
    <property type="project" value="UniProtKB-KW"/>
</dbReference>
<dbReference type="Gene3D" id="3.40.50.1980">
    <property type="entry name" value="Nitrogenase molybdenum iron protein domain"/>
    <property type="match status" value="2"/>
</dbReference>
<proteinExistence type="inferred from homology"/>
<dbReference type="OrthoDB" id="7346865at2"/>